<evidence type="ECO:0000313" key="2">
    <source>
        <dbReference type="EMBL" id="PAE90915.1"/>
    </source>
</evidence>
<evidence type="ECO:0000256" key="1">
    <source>
        <dbReference type="SAM" id="MobiDB-lite"/>
    </source>
</evidence>
<accession>A0A268P6G9</accession>
<dbReference type="EMBL" id="NPCC01000002">
    <property type="protein sequence ID" value="PAE90915.1"/>
    <property type="molecule type" value="Genomic_DNA"/>
</dbReference>
<keyword evidence="2" id="KW-0255">Endonuclease</keyword>
<proteinExistence type="predicted"/>
<protein>
    <submittedName>
        <fullName evidence="2">HNH endonuclease</fullName>
    </submittedName>
</protein>
<comment type="caution">
    <text evidence="2">The sequence shown here is derived from an EMBL/GenBank/DDBJ whole genome shotgun (WGS) entry which is preliminary data.</text>
</comment>
<evidence type="ECO:0000313" key="3">
    <source>
        <dbReference type="Proteomes" id="UP000216207"/>
    </source>
</evidence>
<dbReference type="GO" id="GO:0004519">
    <property type="term" value="F:endonuclease activity"/>
    <property type="evidence" value="ECO:0007669"/>
    <property type="project" value="UniProtKB-KW"/>
</dbReference>
<keyword evidence="2" id="KW-0540">Nuclease</keyword>
<dbReference type="Proteomes" id="UP000216207">
    <property type="component" value="Unassembled WGS sequence"/>
</dbReference>
<gene>
    <name evidence="2" type="ORF">CHH72_00405</name>
</gene>
<dbReference type="OMA" id="DPRIEAH"/>
<reference evidence="2 3" key="1">
    <citation type="submission" date="2017-07" db="EMBL/GenBank/DDBJ databases">
        <title>Isolation and whole genome analysis of endospore-forming bacteria from heroin.</title>
        <authorList>
            <person name="Kalinowski J."/>
            <person name="Ahrens B."/>
            <person name="Al-Dilaimi A."/>
            <person name="Winkler A."/>
            <person name="Wibberg D."/>
            <person name="Schleenbecker U."/>
            <person name="Ruckert C."/>
            <person name="Wolfel R."/>
            <person name="Grass G."/>
        </authorList>
    </citation>
    <scope>NUCLEOTIDE SEQUENCE [LARGE SCALE GENOMIC DNA]</scope>
    <source>
        <strain evidence="2 3">7539</strain>
    </source>
</reference>
<sequence>MKDLSQQPVRAVPKIRERRPKKSKKMEQFKGVKIPSRRVRGQISKADYEKALEYWGGGCAVTGQLTVEMHHAKFRSSGGRGTWRNLVPLIQPLHRKCHTDREFADYWRQELEKRFGPWYWADRFDLYKAGLIPNATHEAFEKFMAKEQERCGG</sequence>
<organism evidence="2 3">
    <name type="scientific">Shouchella clausii</name>
    <name type="common">Alkalihalobacillus clausii</name>
    <dbReference type="NCBI Taxonomy" id="79880"/>
    <lineage>
        <taxon>Bacteria</taxon>
        <taxon>Bacillati</taxon>
        <taxon>Bacillota</taxon>
        <taxon>Bacilli</taxon>
        <taxon>Bacillales</taxon>
        <taxon>Bacillaceae</taxon>
        <taxon>Shouchella</taxon>
    </lineage>
</organism>
<dbReference type="RefSeq" id="WP_011247692.1">
    <property type="nucleotide sequence ID" value="NZ_CP174174.1"/>
</dbReference>
<name>A0A268P6G9_SHOCL</name>
<dbReference type="Gene3D" id="1.10.30.50">
    <property type="match status" value="1"/>
</dbReference>
<keyword evidence="2" id="KW-0378">Hydrolase</keyword>
<dbReference type="AlphaFoldDB" id="A0A268P6G9"/>
<feature type="region of interest" description="Disordered" evidence="1">
    <location>
        <begin position="1"/>
        <end position="30"/>
    </location>
</feature>